<evidence type="ECO:0000313" key="9">
    <source>
        <dbReference type="EMBL" id="EDO38683.1"/>
    </source>
</evidence>
<evidence type="ECO:0000256" key="3">
    <source>
        <dbReference type="ARBA" id="ARBA00013646"/>
    </source>
</evidence>
<sequence>MAPLEKDLRELLQANPHYAHVRYPDGRETTVSTKHLAPKDLKLKPDSCNGLKISLGEELHMRLQMTSDNGTDVMDRETLMVKEERNSLQAVTLNLTCRTCENPILSTVRFSRVLDLPSESWEQLSKDLCCHGTSLSEAYTSLNPSQDDCLLGSYYIVVHPSSLEEKNIIIKQGETTIDCGRCRKSLGKLIIQQQYPGRADVSGIQLNKHCIISRNSDVFKNYSFETYITRCLKSKLQGKVNFKFCLQSHHGGKTKTHALLWLMNSDAAIVSNLTPGINTYGFHPKEEKRKNGKNSKSENKASLTNVMKILYKALPKNMSSKAGTVETLSLPEQDCLQLLLLLAKSTLSIPPSLRHVTGYTVGFLRT</sequence>
<dbReference type="InterPro" id="IPR019193">
    <property type="entry name" value="UBQ-conj_enz_E2-bd_prot"/>
</dbReference>
<dbReference type="GO" id="GO:0000151">
    <property type="term" value="C:ubiquitin ligase complex"/>
    <property type="evidence" value="ECO:0000318"/>
    <property type="project" value="GO_Central"/>
</dbReference>
<dbReference type="eggNOG" id="KOG4784">
    <property type="taxonomic scope" value="Eukaryota"/>
</dbReference>
<comment type="function">
    <text evidence="7">E3 ubiquitin-protein ligase which accepts ubiquitin from specific E2 ubiquitin-conjugating enzymes, and transfers it to substrates, generally promoting their degradation by the proteasome. Independently of its E3 ubiquitin-protein ligase activity, acts as an inhibitor of CPSF3 endonuclease activity by blocking CPSF3 active site.</text>
</comment>
<dbReference type="EMBL" id="DS469621">
    <property type="protein sequence ID" value="EDO38683.1"/>
    <property type="molecule type" value="Genomic_DNA"/>
</dbReference>
<dbReference type="GO" id="GO:0051865">
    <property type="term" value="P:protein autoubiquitination"/>
    <property type="evidence" value="ECO:0000318"/>
    <property type="project" value="GO_Central"/>
</dbReference>
<proteinExistence type="predicted"/>
<name>A7SC58_NEMVE</name>
<evidence type="ECO:0000256" key="8">
    <source>
        <dbReference type="ARBA" id="ARBA00064185"/>
    </source>
</evidence>
<dbReference type="GO" id="GO:0043161">
    <property type="term" value="P:proteasome-mediated ubiquitin-dependent protein catabolic process"/>
    <property type="evidence" value="ECO:0000318"/>
    <property type="project" value="GO_Central"/>
</dbReference>
<gene>
    <name evidence="9" type="ORF">NEMVEDRAFT_v1g244242</name>
</gene>
<accession>A7SC58</accession>
<comment type="subunit">
    <text evidence="8">Interacts with UBE2C/UbcH10 (E2 ubiquitin-conjugating enzyme). In vitro, interacts with cyclin-B.</text>
</comment>
<comment type="catalytic activity">
    <reaction evidence="1">
        <text>S-ubiquitinyl-[E2 ubiquitin-conjugating enzyme]-L-cysteine + [acceptor protein]-L-lysine = [E2 ubiquitin-conjugating enzyme]-L-cysteine + N(6)-ubiquitinyl-[acceptor protein]-L-lysine.</text>
        <dbReference type="EC" id="2.3.2.26"/>
    </reaction>
</comment>
<evidence type="ECO:0000256" key="7">
    <source>
        <dbReference type="ARBA" id="ARBA00053831"/>
    </source>
</evidence>
<dbReference type="GO" id="GO:0005829">
    <property type="term" value="C:cytosol"/>
    <property type="evidence" value="ECO:0000318"/>
    <property type="project" value="GO_Central"/>
</dbReference>
<dbReference type="GO" id="GO:0030332">
    <property type="term" value="F:cyclin binding"/>
    <property type="evidence" value="ECO:0000318"/>
    <property type="project" value="GO_Central"/>
</dbReference>
<evidence type="ECO:0000256" key="5">
    <source>
        <dbReference type="ARBA" id="ARBA00032234"/>
    </source>
</evidence>
<reference evidence="9 10" key="1">
    <citation type="journal article" date="2007" name="Science">
        <title>Sea anemone genome reveals ancestral eumetazoan gene repertoire and genomic organization.</title>
        <authorList>
            <person name="Putnam N.H."/>
            <person name="Srivastava M."/>
            <person name="Hellsten U."/>
            <person name="Dirks B."/>
            <person name="Chapman J."/>
            <person name="Salamov A."/>
            <person name="Terry A."/>
            <person name="Shapiro H."/>
            <person name="Lindquist E."/>
            <person name="Kapitonov V.V."/>
            <person name="Jurka J."/>
            <person name="Genikhovich G."/>
            <person name="Grigoriev I.V."/>
            <person name="Lucas S.M."/>
            <person name="Steele R.E."/>
            <person name="Finnerty J.R."/>
            <person name="Technau U."/>
            <person name="Martindale M.Q."/>
            <person name="Rokhsar D.S."/>
        </authorList>
    </citation>
    <scope>NUCLEOTIDE SEQUENCE [LARGE SCALE GENOMIC DNA]</scope>
    <source>
        <strain evidence="10">CH2 X CH6</strain>
    </source>
</reference>
<evidence type="ECO:0000256" key="1">
    <source>
        <dbReference type="ARBA" id="ARBA00000885"/>
    </source>
</evidence>
<evidence type="ECO:0000256" key="2">
    <source>
        <dbReference type="ARBA" id="ARBA00012485"/>
    </source>
</evidence>
<dbReference type="GO" id="GO:0031624">
    <property type="term" value="F:ubiquitin conjugating enzyme binding"/>
    <property type="evidence" value="ECO:0000318"/>
    <property type="project" value="GO_Central"/>
</dbReference>
<dbReference type="Proteomes" id="UP000001593">
    <property type="component" value="Unassembled WGS sequence"/>
</dbReference>
<dbReference type="GO" id="GO:0061630">
    <property type="term" value="F:ubiquitin protein ligase activity"/>
    <property type="evidence" value="ECO:0000318"/>
    <property type="project" value="GO_Central"/>
</dbReference>
<dbReference type="KEGG" id="nve:5510277"/>
<dbReference type="InParanoid" id="A7SC58"/>
<dbReference type="PANTHER" id="PTHR31531:SF2">
    <property type="entry name" value="E3 UBIQUITIN-PROTEIN LIGASE E3D"/>
    <property type="match status" value="1"/>
</dbReference>
<dbReference type="PhylomeDB" id="A7SC58"/>
<evidence type="ECO:0000256" key="4">
    <source>
        <dbReference type="ARBA" id="ARBA00029737"/>
    </source>
</evidence>
<evidence type="ECO:0000313" key="10">
    <source>
        <dbReference type="Proteomes" id="UP000001593"/>
    </source>
</evidence>
<dbReference type="Pfam" id="PF09814">
    <property type="entry name" value="HECT_2"/>
    <property type="match status" value="1"/>
</dbReference>
<dbReference type="HOGENOM" id="CLU_060972_0_0_1"/>
<dbReference type="GO" id="GO:0000209">
    <property type="term" value="P:protein polyubiquitination"/>
    <property type="evidence" value="ECO:0000318"/>
    <property type="project" value="GO_Central"/>
</dbReference>
<protein>
    <recommendedName>
        <fullName evidence="3">E3 ubiquitin-protein ligase E3D</fullName>
        <ecNumber evidence="2">2.3.2.26</ecNumber>
    </recommendedName>
    <alternativeName>
        <fullName evidence="6">HECT-type E3 ubiquitin transferase E3D</fullName>
    </alternativeName>
    <alternativeName>
        <fullName evidence="5">UbcH10-binding protein with a HECT-like domain</fullName>
    </alternativeName>
    <alternativeName>
        <fullName evidence="4">Ubiquitin-conjugating enzyme E2C-binding protein</fullName>
    </alternativeName>
</protein>
<dbReference type="AlphaFoldDB" id="A7SC58"/>
<dbReference type="GO" id="GO:0005634">
    <property type="term" value="C:nucleus"/>
    <property type="evidence" value="ECO:0000318"/>
    <property type="project" value="GO_Central"/>
</dbReference>
<dbReference type="STRING" id="45351.A7SC58"/>
<dbReference type="OMA" id="KAHATYR"/>
<keyword evidence="10" id="KW-1185">Reference proteome</keyword>
<organism evidence="9 10">
    <name type="scientific">Nematostella vectensis</name>
    <name type="common">Starlet sea anemone</name>
    <dbReference type="NCBI Taxonomy" id="45351"/>
    <lineage>
        <taxon>Eukaryota</taxon>
        <taxon>Metazoa</taxon>
        <taxon>Cnidaria</taxon>
        <taxon>Anthozoa</taxon>
        <taxon>Hexacorallia</taxon>
        <taxon>Actiniaria</taxon>
        <taxon>Edwardsiidae</taxon>
        <taxon>Nematostella</taxon>
    </lineage>
</organism>
<dbReference type="EC" id="2.3.2.26" evidence="2"/>
<evidence type="ECO:0000256" key="6">
    <source>
        <dbReference type="ARBA" id="ARBA00032298"/>
    </source>
</evidence>
<dbReference type="GO" id="GO:0006513">
    <property type="term" value="P:protein monoubiquitination"/>
    <property type="evidence" value="ECO:0000318"/>
    <property type="project" value="GO_Central"/>
</dbReference>
<dbReference type="PANTHER" id="PTHR31531">
    <property type="entry name" value="E3 UBIQUITIN-PROTEIN LIGASE E3D FAMILY MEMBER"/>
    <property type="match status" value="1"/>
</dbReference>